<sequence length="119" mass="12655">MSQQALEQFVTQIADSEELRTHIEGQLDSDGEMSMDELIELGAAYGCDFGVDDLNEAVELSDEELDGVAGGIAQGQYEANKAGSRVKLSVLSNINKTGINGNSDGDAFWINIKKGIAGD</sequence>
<evidence type="ECO:0000313" key="2">
    <source>
        <dbReference type="EMBL" id="SVC57392.1"/>
    </source>
</evidence>
<name>A0A382NCE4_9ZZZZ</name>
<reference evidence="2" key="1">
    <citation type="submission" date="2018-05" db="EMBL/GenBank/DDBJ databases">
        <authorList>
            <person name="Lanie J.A."/>
            <person name="Ng W.-L."/>
            <person name="Kazmierczak K.M."/>
            <person name="Andrzejewski T.M."/>
            <person name="Davidsen T.M."/>
            <person name="Wayne K.J."/>
            <person name="Tettelin H."/>
            <person name="Glass J.I."/>
            <person name="Rusch D."/>
            <person name="Podicherti R."/>
            <person name="Tsui H.-C.T."/>
            <person name="Winkler M.E."/>
        </authorList>
    </citation>
    <scope>NUCLEOTIDE SEQUENCE</scope>
</reference>
<dbReference type="InterPro" id="IPR012903">
    <property type="entry name" value="Nif11"/>
</dbReference>
<dbReference type="Pfam" id="PF07862">
    <property type="entry name" value="Nif11"/>
    <property type="match status" value="1"/>
</dbReference>
<evidence type="ECO:0000259" key="1">
    <source>
        <dbReference type="Pfam" id="PF07862"/>
    </source>
</evidence>
<organism evidence="2">
    <name type="scientific">marine metagenome</name>
    <dbReference type="NCBI Taxonomy" id="408172"/>
    <lineage>
        <taxon>unclassified sequences</taxon>
        <taxon>metagenomes</taxon>
        <taxon>ecological metagenomes</taxon>
    </lineage>
</organism>
<accession>A0A382NCE4</accession>
<proteinExistence type="predicted"/>
<gene>
    <name evidence="2" type="ORF">METZ01_LOCUS310246</name>
</gene>
<dbReference type="EMBL" id="UINC01098679">
    <property type="protein sequence ID" value="SVC57392.1"/>
    <property type="molecule type" value="Genomic_DNA"/>
</dbReference>
<dbReference type="AlphaFoldDB" id="A0A382NCE4"/>
<feature type="domain" description="Nif11" evidence="1">
    <location>
        <begin position="1"/>
        <end position="54"/>
    </location>
</feature>
<protein>
    <recommendedName>
        <fullName evidence="1">Nif11 domain-containing protein</fullName>
    </recommendedName>
</protein>